<keyword evidence="3" id="KW-0328">Glycosyltransferase</keyword>
<evidence type="ECO:0000256" key="1">
    <source>
        <dbReference type="ARBA" id="ARBA00009995"/>
    </source>
</evidence>
<evidence type="ECO:0000256" key="5">
    <source>
        <dbReference type="SAM" id="Phobius"/>
    </source>
</evidence>
<evidence type="ECO:0000256" key="4">
    <source>
        <dbReference type="ARBA" id="ARBA00022679"/>
    </source>
</evidence>
<evidence type="ECO:0000256" key="3">
    <source>
        <dbReference type="ARBA" id="ARBA00022676"/>
    </source>
</evidence>
<reference evidence="7" key="1">
    <citation type="submission" date="2017-02" db="UniProtKB">
        <authorList>
            <consortium name="WormBaseParasite"/>
        </authorList>
    </citation>
    <scope>IDENTIFICATION</scope>
</reference>
<evidence type="ECO:0000313" key="6">
    <source>
        <dbReference type="Proteomes" id="UP000036681"/>
    </source>
</evidence>
<name>A0A0M3IWD4_ASCLU</name>
<keyword evidence="5" id="KW-0472">Membrane</keyword>
<sequence length="98" mass="11515">MNFSYGESAKRLAQMIRKKPISARERVIKYTEFAAEFGPFDNLNSAGVRLNFFQYYLIDILLPATLILVLFVALLIFILIRLMRLLSRFCVRNKHKQE</sequence>
<dbReference type="WBParaSite" id="ALUE_0002306201-mRNA-1">
    <property type="protein sequence ID" value="ALUE_0002306201-mRNA-1"/>
    <property type="gene ID" value="ALUE_0002306201"/>
</dbReference>
<dbReference type="EC" id="2.4.1.17" evidence="2"/>
<dbReference type="PANTHER" id="PTHR48043">
    <property type="entry name" value="EG:EG0003.4 PROTEIN-RELATED"/>
    <property type="match status" value="1"/>
</dbReference>
<keyword evidence="4" id="KW-0808">Transferase</keyword>
<comment type="similarity">
    <text evidence="1">Belongs to the UDP-glycosyltransferase family.</text>
</comment>
<dbReference type="GO" id="GO:0015020">
    <property type="term" value="F:glucuronosyltransferase activity"/>
    <property type="evidence" value="ECO:0007669"/>
    <property type="project" value="UniProtKB-EC"/>
</dbReference>
<dbReference type="InterPro" id="IPR050271">
    <property type="entry name" value="UDP-glycosyltransferase"/>
</dbReference>
<feature type="transmembrane region" description="Helical" evidence="5">
    <location>
        <begin position="60"/>
        <end position="80"/>
    </location>
</feature>
<dbReference type="Proteomes" id="UP000036681">
    <property type="component" value="Unplaced"/>
</dbReference>
<dbReference type="AlphaFoldDB" id="A0A0M3IWD4"/>
<keyword evidence="5" id="KW-0812">Transmembrane</keyword>
<keyword evidence="6" id="KW-1185">Reference proteome</keyword>
<organism evidence="6 7">
    <name type="scientific">Ascaris lumbricoides</name>
    <name type="common">Giant roundworm</name>
    <dbReference type="NCBI Taxonomy" id="6252"/>
    <lineage>
        <taxon>Eukaryota</taxon>
        <taxon>Metazoa</taxon>
        <taxon>Ecdysozoa</taxon>
        <taxon>Nematoda</taxon>
        <taxon>Chromadorea</taxon>
        <taxon>Rhabditida</taxon>
        <taxon>Spirurina</taxon>
        <taxon>Ascaridomorpha</taxon>
        <taxon>Ascaridoidea</taxon>
        <taxon>Ascarididae</taxon>
        <taxon>Ascaris</taxon>
    </lineage>
</organism>
<protein>
    <recommendedName>
        <fullName evidence="2">glucuronosyltransferase</fullName>
        <ecNumber evidence="2">2.4.1.17</ecNumber>
    </recommendedName>
</protein>
<evidence type="ECO:0000256" key="2">
    <source>
        <dbReference type="ARBA" id="ARBA00012544"/>
    </source>
</evidence>
<dbReference type="PANTHER" id="PTHR48043:SF23">
    <property type="entry name" value="UDP-GLUCURONOSYLTRANSFERASE"/>
    <property type="match status" value="1"/>
</dbReference>
<accession>A0A0M3IWD4</accession>
<keyword evidence="5" id="KW-1133">Transmembrane helix</keyword>
<proteinExistence type="inferred from homology"/>
<evidence type="ECO:0000313" key="7">
    <source>
        <dbReference type="WBParaSite" id="ALUE_0002306201-mRNA-1"/>
    </source>
</evidence>